<proteinExistence type="predicted"/>
<dbReference type="AlphaFoldDB" id="A0A553FUP9"/>
<comment type="caution">
    <text evidence="2">The sequence shown here is derived from an EMBL/GenBank/DDBJ whole genome shotgun (WGS) entry which is preliminary data.</text>
</comment>
<evidence type="ECO:0000313" key="2">
    <source>
        <dbReference type="EMBL" id="TRX60975.1"/>
    </source>
</evidence>
<dbReference type="Proteomes" id="UP000320443">
    <property type="component" value="Unassembled WGS sequence"/>
</dbReference>
<keyword evidence="3" id="KW-1185">Reference proteome</keyword>
<keyword evidence="1" id="KW-0175">Coiled coil</keyword>
<evidence type="ECO:0000313" key="3">
    <source>
        <dbReference type="Proteomes" id="UP000320443"/>
    </source>
</evidence>
<dbReference type="EMBL" id="VKDK01000013">
    <property type="protein sequence ID" value="TRX60975.1"/>
    <property type="molecule type" value="Genomic_DNA"/>
</dbReference>
<dbReference type="RefSeq" id="WP_144013657.1">
    <property type="nucleotide sequence ID" value="NZ_VKDK01000013.1"/>
</dbReference>
<accession>A0A553FUP9</accession>
<feature type="coiled-coil region" evidence="1">
    <location>
        <begin position="42"/>
        <end position="91"/>
    </location>
</feature>
<reference evidence="2 3" key="1">
    <citation type="submission" date="2019-07" db="EMBL/GenBank/DDBJ databases">
        <title>Draft genome of C. aurimucosum strain 2274.</title>
        <authorList>
            <person name="Pacheco L.G.C."/>
            <person name="Aguiar E.R.G.R."/>
            <person name="Santos C.S."/>
            <person name="Rocha D.J.P.G."/>
            <person name="Sant'Anna L.O."/>
            <person name="Mattos-Guaraldi A.L."/>
            <person name="Santos L.S."/>
        </authorList>
    </citation>
    <scope>NUCLEOTIDE SEQUENCE [LARGE SCALE GENOMIC DNA]</scope>
    <source>
        <strain evidence="2 3">2274</strain>
    </source>
</reference>
<sequence>MSDVQALAQAKEVLAALRERAAAGEPVEVSEMSAALVKLADLAAEDAAMKKAEKELAAAREAGEKKRAEKQAQLLEQFAEARAELAAATATAEKKHAAAMKLVNEYTTVRKVEEDLYERMCSIVREVDVPRDDNGNPADESIPHEAYGGFVEVDGSTIPGRSRRYLG</sequence>
<name>A0A553FUP9_9CORY</name>
<gene>
    <name evidence="2" type="ORF">FNY97_08510</name>
</gene>
<evidence type="ECO:0000256" key="1">
    <source>
        <dbReference type="SAM" id="Coils"/>
    </source>
</evidence>
<organism evidence="2 3">
    <name type="scientific">Corynebacterium hiratae</name>
    <dbReference type="NCBI Taxonomy" id="3139423"/>
    <lineage>
        <taxon>Bacteria</taxon>
        <taxon>Bacillati</taxon>
        <taxon>Actinomycetota</taxon>
        <taxon>Actinomycetes</taxon>
        <taxon>Mycobacteriales</taxon>
        <taxon>Corynebacteriaceae</taxon>
        <taxon>Corynebacterium</taxon>
    </lineage>
</organism>
<protein>
    <submittedName>
        <fullName evidence="2">Uncharacterized protein</fullName>
    </submittedName>
</protein>